<dbReference type="Proteomes" id="UP001055879">
    <property type="component" value="Linkage Group LG05"/>
</dbReference>
<name>A0ACB9C0T5_ARCLA</name>
<reference evidence="2" key="1">
    <citation type="journal article" date="2022" name="Mol. Ecol. Resour.">
        <title>The genomes of chicory, endive, great burdock and yacon provide insights into Asteraceae palaeo-polyploidization history and plant inulin production.</title>
        <authorList>
            <person name="Fan W."/>
            <person name="Wang S."/>
            <person name="Wang H."/>
            <person name="Wang A."/>
            <person name="Jiang F."/>
            <person name="Liu H."/>
            <person name="Zhao H."/>
            <person name="Xu D."/>
            <person name="Zhang Y."/>
        </authorList>
    </citation>
    <scope>NUCLEOTIDE SEQUENCE [LARGE SCALE GENOMIC DNA]</scope>
    <source>
        <strain evidence="2">cv. Niubang</strain>
    </source>
</reference>
<organism evidence="1 2">
    <name type="scientific">Arctium lappa</name>
    <name type="common">Greater burdock</name>
    <name type="synonym">Lappa major</name>
    <dbReference type="NCBI Taxonomy" id="4217"/>
    <lineage>
        <taxon>Eukaryota</taxon>
        <taxon>Viridiplantae</taxon>
        <taxon>Streptophyta</taxon>
        <taxon>Embryophyta</taxon>
        <taxon>Tracheophyta</taxon>
        <taxon>Spermatophyta</taxon>
        <taxon>Magnoliopsida</taxon>
        <taxon>eudicotyledons</taxon>
        <taxon>Gunneridae</taxon>
        <taxon>Pentapetalae</taxon>
        <taxon>asterids</taxon>
        <taxon>campanulids</taxon>
        <taxon>Asterales</taxon>
        <taxon>Asteraceae</taxon>
        <taxon>Carduoideae</taxon>
        <taxon>Cardueae</taxon>
        <taxon>Arctiinae</taxon>
        <taxon>Arctium</taxon>
    </lineage>
</organism>
<evidence type="ECO:0000313" key="2">
    <source>
        <dbReference type="Proteomes" id="UP001055879"/>
    </source>
</evidence>
<protein>
    <submittedName>
        <fullName evidence="1">Uncharacterized protein</fullName>
    </submittedName>
</protein>
<accession>A0ACB9C0T5</accession>
<comment type="caution">
    <text evidence="1">The sequence shown here is derived from an EMBL/GenBank/DDBJ whole genome shotgun (WGS) entry which is preliminary data.</text>
</comment>
<dbReference type="EMBL" id="CM042051">
    <property type="protein sequence ID" value="KAI3727840.1"/>
    <property type="molecule type" value="Genomic_DNA"/>
</dbReference>
<proteinExistence type="predicted"/>
<evidence type="ECO:0000313" key="1">
    <source>
        <dbReference type="EMBL" id="KAI3727840.1"/>
    </source>
</evidence>
<gene>
    <name evidence="1" type="ORF">L6452_16460</name>
</gene>
<sequence length="363" mass="41408">MSAAVAVKPVRKFPPPCWTRDEALVLIEAYRERWYALHRAFLRNPDWDAVAEKVTTSCPDVTPPKTSAQCRHKMEKLRQRHRAEKQRASAFPGGRFFSSWFYFEAMEAMENGPNNAETGSDNPNNSEVNNANSIDAAPVSDHHGLNPGRGIRFKPSAVQNLVTLAASSTNHKPDFDSRVSNHNSSYVNNWSNQEDDNNQNGYFVDNTTINETSIHHPGYKNRQNSPFTGGIRIKPSFPSHQPRKFSKVVHDHEVDDNGEMWIKVPKNTNLFQGNHQNDNSWNSGLKKRGIQEVVSSIKLLGDGFMKMEKMKIDMAREIERMRMETEMKRNQLILESQKQIVDAFVNGLIEIRKQPRTETMADS</sequence>
<keyword evidence="2" id="KW-1185">Reference proteome</keyword>
<reference evidence="1 2" key="2">
    <citation type="journal article" date="2022" name="Mol. Ecol. Resour.">
        <title>The genomes of chicory, endive, great burdock and yacon provide insights into Asteraceae paleo-polyploidization history and plant inulin production.</title>
        <authorList>
            <person name="Fan W."/>
            <person name="Wang S."/>
            <person name="Wang H."/>
            <person name="Wang A."/>
            <person name="Jiang F."/>
            <person name="Liu H."/>
            <person name="Zhao H."/>
            <person name="Xu D."/>
            <person name="Zhang Y."/>
        </authorList>
    </citation>
    <scope>NUCLEOTIDE SEQUENCE [LARGE SCALE GENOMIC DNA]</scope>
    <source>
        <strain evidence="2">cv. Niubang</strain>
    </source>
</reference>